<dbReference type="InterPro" id="IPR013154">
    <property type="entry name" value="ADH-like_N"/>
</dbReference>
<dbReference type="RefSeq" id="WP_106129618.1">
    <property type="nucleotide sequence ID" value="NZ_PVZG01000015.1"/>
</dbReference>
<organism evidence="3 4">
    <name type="scientific">Pseudosporangium ferrugineum</name>
    <dbReference type="NCBI Taxonomy" id="439699"/>
    <lineage>
        <taxon>Bacteria</taxon>
        <taxon>Bacillati</taxon>
        <taxon>Actinomycetota</taxon>
        <taxon>Actinomycetes</taxon>
        <taxon>Micromonosporales</taxon>
        <taxon>Micromonosporaceae</taxon>
        <taxon>Pseudosporangium</taxon>
    </lineage>
</organism>
<dbReference type="Pfam" id="PF13602">
    <property type="entry name" value="ADH_zinc_N_2"/>
    <property type="match status" value="1"/>
</dbReference>
<dbReference type="InterPro" id="IPR051603">
    <property type="entry name" value="Zinc-ADH_QOR/CCCR"/>
</dbReference>
<dbReference type="SMART" id="SM00829">
    <property type="entry name" value="PKS_ER"/>
    <property type="match status" value="1"/>
</dbReference>
<dbReference type="PANTHER" id="PTHR44154">
    <property type="entry name" value="QUINONE OXIDOREDUCTASE"/>
    <property type="match status" value="1"/>
</dbReference>
<dbReference type="Gene3D" id="3.40.50.720">
    <property type="entry name" value="NAD(P)-binding Rossmann-like Domain"/>
    <property type="match status" value="1"/>
</dbReference>
<evidence type="ECO:0000259" key="2">
    <source>
        <dbReference type="SMART" id="SM00829"/>
    </source>
</evidence>
<dbReference type="InterPro" id="IPR011032">
    <property type="entry name" value="GroES-like_sf"/>
</dbReference>
<dbReference type="InterPro" id="IPR020843">
    <property type="entry name" value="ER"/>
</dbReference>
<dbReference type="Proteomes" id="UP000239209">
    <property type="component" value="Unassembled WGS sequence"/>
</dbReference>
<dbReference type="OrthoDB" id="3727682at2"/>
<dbReference type="SUPFAM" id="SSF51735">
    <property type="entry name" value="NAD(P)-binding Rossmann-fold domains"/>
    <property type="match status" value="1"/>
</dbReference>
<proteinExistence type="predicted"/>
<dbReference type="Pfam" id="PF08240">
    <property type="entry name" value="ADH_N"/>
    <property type="match status" value="1"/>
</dbReference>
<reference evidence="3 4" key="1">
    <citation type="submission" date="2018-03" db="EMBL/GenBank/DDBJ databases">
        <title>Genomic Encyclopedia of Archaeal and Bacterial Type Strains, Phase II (KMG-II): from individual species to whole genera.</title>
        <authorList>
            <person name="Goeker M."/>
        </authorList>
    </citation>
    <scope>NUCLEOTIDE SEQUENCE [LARGE SCALE GENOMIC DNA]</scope>
    <source>
        <strain evidence="3 4">DSM 45348</strain>
    </source>
</reference>
<keyword evidence="4" id="KW-1185">Reference proteome</keyword>
<name>A0A2T0RQI7_9ACTN</name>
<evidence type="ECO:0000313" key="3">
    <source>
        <dbReference type="EMBL" id="PRY23402.1"/>
    </source>
</evidence>
<dbReference type="Gene3D" id="3.90.180.10">
    <property type="entry name" value="Medium-chain alcohol dehydrogenases, catalytic domain"/>
    <property type="match status" value="1"/>
</dbReference>
<evidence type="ECO:0000256" key="1">
    <source>
        <dbReference type="ARBA" id="ARBA00022857"/>
    </source>
</evidence>
<dbReference type="InterPro" id="IPR036291">
    <property type="entry name" value="NAD(P)-bd_dom_sf"/>
</dbReference>
<evidence type="ECO:0000313" key="4">
    <source>
        <dbReference type="Proteomes" id="UP000239209"/>
    </source>
</evidence>
<dbReference type="PANTHER" id="PTHR44154:SF1">
    <property type="entry name" value="QUINONE OXIDOREDUCTASE"/>
    <property type="match status" value="1"/>
</dbReference>
<dbReference type="SUPFAM" id="SSF50129">
    <property type="entry name" value="GroES-like"/>
    <property type="match status" value="1"/>
</dbReference>
<keyword evidence="1" id="KW-0521">NADP</keyword>
<dbReference type="GO" id="GO:0016491">
    <property type="term" value="F:oxidoreductase activity"/>
    <property type="evidence" value="ECO:0007669"/>
    <property type="project" value="InterPro"/>
</dbReference>
<sequence length="316" mass="31467">MRAVVFSEFGPPGVVRVAEVDAPHAGPGEVRVAVRASGLSTGEVLIRSGRLGDVVPVVFPWRTGFDAAGVVDEVGAGVAGVAAGDEVFGMASPAARGTNAEYAVLSAWAPRPAAWSWAEAGGAAGSVETGTRVLDRLGVGAGHTVLVHGAAGAVGSVAVQLAAARGAAVIGTASEHHHDFLRAFGTVPTTYGQGLPDRVRELAPRGVDAVFDCAGGALPDLIAIAGDAARVVTIADFEAASYGVHLSHGAPSGETGEAVGSGADPLAVHGLGLAVRLAGSGRLRIPVAATFALAEVAAAHELSETRHACGRIVLLT</sequence>
<gene>
    <name evidence="3" type="ORF">CLV70_115135</name>
</gene>
<dbReference type="CDD" id="cd05289">
    <property type="entry name" value="MDR_like_2"/>
    <property type="match status" value="1"/>
</dbReference>
<dbReference type="EMBL" id="PVZG01000015">
    <property type="protein sequence ID" value="PRY23402.1"/>
    <property type="molecule type" value="Genomic_DNA"/>
</dbReference>
<accession>A0A2T0RQI7</accession>
<dbReference type="AlphaFoldDB" id="A0A2T0RQI7"/>
<protein>
    <submittedName>
        <fullName evidence="3">NADPH:quinone reductase-like Zn-dependent oxidoreductase</fullName>
    </submittedName>
</protein>
<comment type="caution">
    <text evidence="3">The sequence shown here is derived from an EMBL/GenBank/DDBJ whole genome shotgun (WGS) entry which is preliminary data.</text>
</comment>
<feature type="domain" description="Enoyl reductase (ER)" evidence="2">
    <location>
        <begin position="10"/>
        <end position="314"/>
    </location>
</feature>